<dbReference type="SUPFAM" id="SSF81383">
    <property type="entry name" value="F-box domain"/>
    <property type="match status" value="1"/>
</dbReference>
<dbReference type="AlphaFoldDB" id="A0A0C3LEM0"/>
<dbReference type="PANTHER" id="PTHR38926:SF5">
    <property type="entry name" value="F-BOX AND LEUCINE-RICH REPEAT PROTEIN 6"/>
    <property type="match status" value="1"/>
</dbReference>
<feature type="domain" description="F-box" evidence="1">
    <location>
        <begin position="8"/>
        <end position="46"/>
    </location>
</feature>
<evidence type="ECO:0000313" key="2">
    <source>
        <dbReference type="EMBL" id="KIO32348.1"/>
    </source>
</evidence>
<sequence>MDRLLSTPELLLTIFSFADKGTLLASARVCQTWSPQALDYLWRDLDSVVPLLQLICPTAQSGSHGSWTVEDKTAQKLIHFMLQRPINLKSFSFGSSIPPEQISHYLVQLISKSPQLESITLPRYYQTQIIVDSLGHLRKLKSLRVRHKWNQSQDPRGQALSFPPGRFPELNAVEIDAPIPEITRILMEFRPAIKLRDLTISCAHLNNEVHTAALIALVAQCRPELLPVHSGIHREHDFEEMAQAWPNLQVLTLGPESERQGAGGLSWNMIPIMANPFPNLEQLSSYFSSIDKVSFAGDILPQAEFRSLKKLEVGMSATPKDHTALGFFIGAHCQPLISISCEASVWEGRWRKNSDAVKWQDVENVARRVHQAKLEMRKRWRFSGNGEDN</sequence>
<dbReference type="InterPro" id="IPR036047">
    <property type="entry name" value="F-box-like_dom_sf"/>
</dbReference>
<dbReference type="Gene3D" id="1.20.1280.50">
    <property type="match status" value="1"/>
</dbReference>
<protein>
    <recommendedName>
        <fullName evidence="1">F-box domain-containing protein</fullName>
    </recommendedName>
</protein>
<keyword evidence="3" id="KW-1185">Reference proteome</keyword>
<proteinExistence type="predicted"/>
<dbReference type="InterPro" id="IPR001810">
    <property type="entry name" value="F-box_dom"/>
</dbReference>
<dbReference type="HOGENOM" id="CLU_710164_0_0_1"/>
<name>A0A0C3LEM0_9AGAM</name>
<dbReference type="Pfam" id="PF12937">
    <property type="entry name" value="F-box-like"/>
    <property type="match status" value="1"/>
</dbReference>
<dbReference type="OrthoDB" id="2447803at2759"/>
<dbReference type="Gene3D" id="3.80.10.10">
    <property type="entry name" value="Ribonuclease Inhibitor"/>
    <property type="match status" value="1"/>
</dbReference>
<evidence type="ECO:0000259" key="1">
    <source>
        <dbReference type="Pfam" id="PF12937"/>
    </source>
</evidence>
<gene>
    <name evidence="2" type="ORF">M407DRAFT_4540</name>
</gene>
<dbReference type="SUPFAM" id="SSF52047">
    <property type="entry name" value="RNI-like"/>
    <property type="match status" value="1"/>
</dbReference>
<reference evidence="2 3" key="1">
    <citation type="submission" date="2014-04" db="EMBL/GenBank/DDBJ databases">
        <authorList>
            <consortium name="DOE Joint Genome Institute"/>
            <person name="Kuo A."/>
            <person name="Girlanda M."/>
            <person name="Perotto S."/>
            <person name="Kohler A."/>
            <person name="Nagy L.G."/>
            <person name="Floudas D."/>
            <person name="Copeland A."/>
            <person name="Barry K.W."/>
            <person name="Cichocki N."/>
            <person name="Veneault-Fourrey C."/>
            <person name="LaButti K."/>
            <person name="Lindquist E.A."/>
            <person name="Lipzen A."/>
            <person name="Lundell T."/>
            <person name="Morin E."/>
            <person name="Murat C."/>
            <person name="Sun H."/>
            <person name="Tunlid A."/>
            <person name="Henrissat B."/>
            <person name="Grigoriev I.V."/>
            <person name="Hibbett D.S."/>
            <person name="Martin F."/>
            <person name="Nordberg H.P."/>
            <person name="Cantor M.N."/>
            <person name="Hua S.X."/>
        </authorList>
    </citation>
    <scope>NUCLEOTIDE SEQUENCE [LARGE SCALE GENOMIC DNA]</scope>
    <source>
        <strain evidence="2 3">MUT 4182</strain>
    </source>
</reference>
<dbReference type="PANTHER" id="PTHR38926">
    <property type="entry name" value="F-BOX DOMAIN CONTAINING PROTEIN, EXPRESSED"/>
    <property type="match status" value="1"/>
</dbReference>
<evidence type="ECO:0000313" key="3">
    <source>
        <dbReference type="Proteomes" id="UP000054248"/>
    </source>
</evidence>
<reference evidence="3" key="2">
    <citation type="submission" date="2015-01" db="EMBL/GenBank/DDBJ databases">
        <title>Evolutionary Origins and Diversification of the Mycorrhizal Mutualists.</title>
        <authorList>
            <consortium name="DOE Joint Genome Institute"/>
            <consortium name="Mycorrhizal Genomics Consortium"/>
            <person name="Kohler A."/>
            <person name="Kuo A."/>
            <person name="Nagy L.G."/>
            <person name="Floudas D."/>
            <person name="Copeland A."/>
            <person name="Barry K.W."/>
            <person name="Cichocki N."/>
            <person name="Veneault-Fourrey C."/>
            <person name="LaButti K."/>
            <person name="Lindquist E.A."/>
            <person name="Lipzen A."/>
            <person name="Lundell T."/>
            <person name="Morin E."/>
            <person name="Murat C."/>
            <person name="Riley R."/>
            <person name="Ohm R."/>
            <person name="Sun H."/>
            <person name="Tunlid A."/>
            <person name="Henrissat B."/>
            <person name="Grigoriev I.V."/>
            <person name="Hibbett D.S."/>
            <person name="Martin F."/>
        </authorList>
    </citation>
    <scope>NUCLEOTIDE SEQUENCE [LARGE SCALE GENOMIC DNA]</scope>
    <source>
        <strain evidence="3">MUT 4182</strain>
    </source>
</reference>
<dbReference type="Proteomes" id="UP000054248">
    <property type="component" value="Unassembled WGS sequence"/>
</dbReference>
<accession>A0A0C3LEM0</accession>
<dbReference type="EMBL" id="KN822955">
    <property type="protein sequence ID" value="KIO32348.1"/>
    <property type="molecule type" value="Genomic_DNA"/>
</dbReference>
<dbReference type="InterPro" id="IPR032675">
    <property type="entry name" value="LRR_dom_sf"/>
</dbReference>
<organism evidence="2 3">
    <name type="scientific">Tulasnella calospora MUT 4182</name>
    <dbReference type="NCBI Taxonomy" id="1051891"/>
    <lineage>
        <taxon>Eukaryota</taxon>
        <taxon>Fungi</taxon>
        <taxon>Dikarya</taxon>
        <taxon>Basidiomycota</taxon>
        <taxon>Agaricomycotina</taxon>
        <taxon>Agaricomycetes</taxon>
        <taxon>Cantharellales</taxon>
        <taxon>Tulasnellaceae</taxon>
        <taxon>Tulasnella</taxon>
    </lineage>
</organism>